<proteinExistence type="predicted"/>
<accession>A0A8H5LZ97</accession>
<name>A0A8H5LZ97_9AGAR</name>
<dbReference type="SUPFAM" id="SSF52499">
    <property type="entry name" value="Isochorismatase-like hydrolases"/>
    <property type="match status" value="1"/>
</dbReference>
<reference evidence="1 2" key="1">
    <citation type="journal article" date="2020" name="ISME J.">
        <title>Uncovering the hidden diversity of litter-decomposition mechanisms in mushroom-forming fungi.</title>
        <authorList>
            <person name="Floudas D."/>
            <person name="Bentzer J."/>
            <person name="Ahren D."/>
            <person name="Johansson T."/>
            <person name="Persson P."/>
            <person name="Tunlid A."/>
        </authorList>
    </citation>
    <scope>NUCLEOTIDE SEQUENCE [LARGE SCALE GENOMIC DNA]</scope>
    <source>
        <strain evidence="1 2">CBS 291.85</strain>
    </source>
</reference>
<protein>
    <recommendedName>
        <fullName evidence="3">Isochorismatase-like domain-containing protein</fullName>
    </recommendedName>
</protein>
<dbReference type="Gene3D" id="3.40.50.850">
    <property type="entry name" value="Isochorismatase-like"/>
    <property type="match status" value="1"/>
</dbReference>
<evidence type="ECO:0008006" key="3">
    <source>
        <dbReference type="Google" id="ProtNLM"/>
    </source>
</evidence>
<dbReference type="InterPro" id="IPR036380">
    <property type="entry name" value="Isochorismatase-like_sf"/>
</dbReference>
<dbReference type="EMBL" id="JAACJM010000001">
    <property type="protein sequence ID" value="KAF5375023.1"/>
    <property type="molecule type" value="Genomic_DNA"/>
</dbReference>
<dbReference type="AlphaFoldDB" id="A0A8H5LZ97"/>
<sequence>MSMSNLPIHDTPILGMVSRPPVTVPIQYGVKSFWVEYPDGLLDLSRTTPLSGSPSTSPSISKGQLDIKVDGNRTIRVDASKTALVVIDMQNFFLHPDLRSHPTGLACVDPIMNVVPGLRAKGAKIVWVYVSIFSYLSPTPPSIHTSIGSRL</sequence>
<evidence type="ECO:0000313" key="2">
    <source>
        <dbReference type="Proteomes" id="UP000559256"/>
    </source>
</evidence>
<gene>
    <name evidence="1" type="ORF">D9758_000309</name>
</gene>
<keyword evidence="2" id="KW-1185">Reference proteome</keyword>
<comment type="caution">
    <text evidence="1">The sequence shown here is derived from an EMBL/GenBank/DDBJ whole genome shotgun (WGS) entry which is preliminary data.</text>
</comment>
<organism evidence="1 2">
    <name type="scientific">Tetrapyrgos nigripes</name>
    <dbReference type="NCBI Taxonomy" id="182062"/>
    <lineage>
        <taxon>Eukaryota</taxon>
        <taxon>Fungi</taxon>
        <taxon>Dikarya</taxon>
        <taxon>Basidiomycota</taxon>
        <taxon>Agaricomycotina</taxon>
        <taxon>Agaricomycetes</taxon>
        <taxon>Agaricomycetidae</taxon>
        <taxon>Agaricales</taxon>
        <taxon>Marasmiineae</taxon>
        <taxon>Marasmiaceae</taxon>
        <taxon>Tetrapyrgos</taxon>
    </lineage>
</organism>
<dbReference type="OrthoDB" id="167809at2759"/>
<evidence type="ECO:0000313" key="1">
    <source>
        <dbReference type="EMBL" id="KAF5375023.1"/>
    </source>
</evidence>
<dbReference type="Proteomes" id="UP000559256">
    <property type="component" value="Unassembled WGS sequence"/>
</dbReference>